<dbReference type="SUPFAM" id="SSF51735">
    <property type="entry name" value="NAD(P)-binding Rossmann-fold domains"/>
    <property type="match status" value="1"/>
</dbReference>
<dbReference type="Pfam" id="PF10728">
    <property type="entry name" value="DUF2520"/>
    <property type="match status" value="1"/>
</dbReference>
<accession>A0A3S5F7T1</accession>
<dbReference type="PANTHER" id="PTHR40459">
    <property type="entry name" value="CONSERVED HYPOTHETICAL ALANINE AND LEUCINE RICH PROTEIN"/>
    <property type="match status" value="1"/>
</dbReference>
<dbReference type="InterPro" id="IPR018931">
    <property type="entry name" value="DUF2520"/>
</dbReference>
<dbReference type="AlphaFoldDB" id="A0A3S5F7T1"/>
<sequence>MKKLGIIGAGKVGVSLGIGLFSSGPLRVSGYYSRSEKSARYGAQRTNTKVYASLEELIRDADVILFATPDDAMEALWRQCLQFNISGKIFCHTAGSLSSSLFFDRTTKDVSACSLHPVLAISSREEGHRDLGSAFFTLEGDAAAVEVFRRALNDRDISYKVMETWDKAGYHLATAAMSNLVVALGKMATDLLAPYGFSEDEAMTALAPLATHNMENLVKKGPAAALTGPVERNDLSTVRRHLAVLDDADSADRLYRAASEVLTRIAETKHPERNYEPMRKLLKGEDR</sequence>
<gene>
    <name evidence="3" type="ORF">NCTC13079_00294</name>
</gene>
<dbReference type="PANTHER" id="PTHR40459:SF1">
    <property type="entry name" value="CONSERVED HYPOTHETICAL ALANINE AND LEUCINE RICH PROTEIN"/>
    <property type="match status" value="1"/>
</dbReference>
<dbReference type="OrthoDB" id="9810755at2"/>
<dbReference type="InterPro" id="IPR037108">
    <property type="entry name" value="TM1727-like_C_sf"/>
</dbReference>
<evidence type="ECO:0000259" key="2">
    <source>
        <dbReference type="Pfam" id="PF10728"/>
    </source>
</evidence>
<evidence type="ECO:0000313" key="3">
    <source>
        <dbReference type="EMBL" id="VEJ34733.1"/>
    </source>
</evidence>
<evidence type="ECO:0000313" key="4">
    <source>
        <dbReference type="Proteomes" id="UP000269544"/>
    </source>
</evidence>
<dbReference type="Proteomes" id="UP000269544">
    <property type="component" value="Chromosome"/>
</dbReference>
<dbReference type="SUPFAM" id="SSF48179">
    <property type="entry name" value="6-phosphogluconate dehydrogenase C-terminal domain-like"/>
    <property type="match status" value="1"/>
</dbReference>
<organism evidence="3 4">
    <name type="scientific">Aedoeadaptatus ivorii</name>
    <dbReference type="NCBI Taxonomy" id="54006"/>
    <lineage>
        <taxon>Bacteria</taxon>
        <taxon>Bacillati</taxon>
        <taxon>Bacillota</taxon>
        <taxon>Tissierellia</taxon>
        <taxon>Tissierellales</taxon>
        <taxon>Peptoniphilaceae</taxon>
        <taxon>Aedoeadaptatus</taxon>
    </lineage>
</organism>
<keyword evidence="4" id="KW-1185">Reference proteome</keyword>
<dbReference type="Pfam" id="PF03807">
    <property type="entry name" value="F420_oxidored"/>
    <property type="match status" value="1"/>
</dbReference>
<dbReference type="InterPro" id="IPR036291">
    <property type="entry name" value="NAD(P)-bd_dom_sf"/>
</dbReference>
<dbReference type="InterPro" id="IPR028939">
    <property type="entry name" value="P5C_Rdtase_cat_N"/>
</dbReference>
<protein>
    <submittedName>
        <fullName evidence="3">Uncharacterized conserved protein</fullName>
    </submittedName>
</protein>
<dbReference type="Gene3D" id="3.40.50.720">
    <property type="entry name" value="NAD(P)-binding Rossmann-like Domain"/>
    <property type="match status" value="1"/>
</dbReference>
<evidence type="ECO:0000259" key="1">
    <source>
        <dbReference type="Pfam" id="PF03807"/>
    </source>
</evidence>
<dbReference type="EMBL" id="LR134523">
    <property type="protein sequence ID" value="VEJ34733.1"/>
    <property type="molecule type" value="Genomic_DNA"/>
</dbReference>
<dbReference type="Gene3D" id="1.10.1040.20">
    <property type="entry name" value="ProC-like, C-terminal domain"/>
    <property type="match status" value="1"/>
</dbReference>
<dbReference type="RefSeq" id="WP_126464760.1">
    <property type="nucleotide sequence ID" value="NZ_LR134523.1"/>
</dbReference>
<name>A0A3S5F7T1_9FIRM</name>
<dbReference type="KEGG" id="piv:NCTC13079_00294"/>
<reference evidence="3 4" key="1">
    <citation type="submission" date="2018-12" db="EMBL/GenBank/DDBJ databases">
        <authorList>
            <consortium name="Pathogen Informatics"/>
        </authorList>
    </citation>
    <scope>NUCLEOTIDE SEQUENCE [LARGE SCALE GENOMIC DNA]</scope>
    <source>
        <strain evidence="3 4">NCTC13079</strain>
    </source>
</reference>
<dbReference type="InterPro" id="IPR008927">
    <property type="entry name" value="6-PGluconate_DH-like_C_sf"/>
</dbReference>
<feature type="domain" description="DUF2520" evidence="2">
    <location>
        <begin position="135"/>
        <end position="260"/>
    </location>
</feature>
<feature type="domain" description="Pyrroline-5-carboxylate reductase catalytic N-terminal" evidence="1">
    <location>
        <begin position="3"/>
        <end position="89"/>
    </location>
</feature>
<proteinExistence type="predicted"/>